<keyword evidence="2" id="KW-1185">Reference proteome</keyword>
<proteinExistence type="predicted"/>
<evidence type="ECO:0000313" key="2">
    <source>
        <dbReference type="Proteomes" id="UP001497392"/>
    </source>
</evidence>
<name>A0ABP1G371_9CHLO</name>
<accession>A0ABP1G371</accession>
<protein>
    <submittedName>
        <fullName evidence="1">G9413 protein</fullName>
    </submittedName>
</protein>
<sequence length="255" mass="27927">MLRDAIRITLLPPRVEALKAKSVRVNRIIMRPRCVGRTAKQLAGTKPDDTAVMVVGDRMLVDLARLSSLAYEDQSYVDRAWSVAHGKEVGDIADPATVQKPTKKVALDPQHLEVLKRVEITPRLFNDGLTDANVYVVEYGGDSSEDGSSIMLIFRGTDSIQDAVCDADCAVCAFPAKSGVKVPLEVMDFAHVTSETHIGVSDTHPNLPLMSDIPDHAIDLYIRCLVNGTPAAMKHDIPLHKEVVGAIMNSLHRWL</sequence>
<dbReference type="Proteomes" id="UP001497392">
    <property type="component" value="Unassembled WGS sequence"/>
</dbReference>
<gene>
    <name evidence="1" type="primary">g9413</name>
    <name evidence="1" type="ORF">VP750_LOCUS8470</name>
</gene>
<dbReference type="EMBL" id="CAXHTA020000016">
    <property type="protein sequence ID" value="CAL5226564.1"/>
    <property type="molecule type" value="Genomic_DNA"/>
</dbReference>
<evidence type="ECO:0000313" key="1">
    <source>
        <dbReference type="EMBL" id="CAL5226564.1"/>
    </source>
</evidence>
<dbReference type="Gene3D" id="3.40.50.1820">
    <property type="entry name" value="alpha/beta hydrolase"/>
    <property type="match status" value="1"/>
</dbReference>
<reference evidence="1 2" key="1">
    <citation type="submission" date="2024-06" db="EMBL/GenBank/DDBJ databases">
        <authorList>
            <person name="Kraege A."/>
            <person name="Thomma B."/>
        </authorList>
    </citation>
    <scope>NUCLEOTIDE SEQUENCE [LARGE SCALE GENOMIC DNA]</scope>
</reference>
<dbReference type="InterPro" id="IPR029058">
    <property type="entry name" value="AB_hydrolase_fold"/>
</dbReference>
<organism evidence="1 2">
    <name type="scientific">Coccomyxa viridis</name>
    <dbReference type="NCBI Taxonomy" id="1274662"/>
    <lineage>
        <taxon>Eukaryota</taxon>
        <taxon>Viridiplantae</taxon>
        <taxon>Chlorophyta</taxon>
        <taxon>core chlorophytes</taxon>
        <taxon>Trebouxiophyceae</taxon>
        <taxon>Trebouxiophyceae incertae sedis</taxon>
        <taxon>Coccomyxaceae</taxon>
        <taxon>Coccomyxa</taxon>
    </lineage>
</organism>
<comment type="caution">
    <text evidence="1">The sequence shown here is derived from an EMBL/GenBank/DDBJ whole genome shotgun (WGS) entry which is preliminary data.</text>
</comment>